<protein>
    <submittedName>
        <fullName evidence="2">Uncharacterized protein</fullName>
    </submittedName>
</protein>
<keyword evidence="1" id="KW-0732">Signal</keyword>
<sequence>MLRTKLKRVSLSGGIVASVLCLVSPVQALQVQVTPANPELGDTLSVINRGVWVNFCKQLQPRLEQDLSAKSKSPVMDKCRS</sequence>
<feature type="chain" id="PRO_5045452614" evidence="1">
    <location>
        <begin position="29"/>
        <end position="81"/>
    </location>
</feature>
<dbReference type="RefSeq" id="WP_340524769.1">
    <property type="nucleotide sequence ID" value="NZ_JBBLXS010000262.1"/>
</dbReference>
<reference evidence="2 3" key="1">
    <citation type="journal article" date="2020" name="Harmful Algae">
        <title>Molecular and morphological characterization of a novel dihydroanatoxin-a producing Microcoleus species (cyanobacteria) from the Russian River, California, USA.</title>
        <authorList>
            <person name="Conklin K.Y."/>
            <person name="Stancheva R."/>
            <person name="Otten T.G."/>
            <person name="Fadness R."/>
            <person name="Boyer G.L."/>
            <person name="Read B."/>
            <person name="Zhang X."/>
            <person name="Sheath R.G."/>
        </authorList>
    </citation>
    <scope>NUCLEOTIDE SEQUENCE [LARGE SCALE GENOMIC DNA]</scope>
    <source>
        <strain evidence="2 3">PTRS2</strain>
    </source>
</reference>
<keyword evidence="3" id="KW-1185">Reference proteome</keyword>
<evidence type="ECO:0000313" key="2">
    <source>
        <dbReference type="EMBL" id="MEK0186824.1"/>
    </source>
</evidence>
<evidence type="ECO:0000256" key="1">
    <source>
        <dbReference type="SAM" id="SignalP"/>
    </source>
</evidence>
<organism evidence="2 3">
    <name type="scientific">Microcoleus anatoxicus PTRS2</name>
    <dbReference type="NCBI Taxonomy" id="2705321"/>
    <lineage>
        <taxon>Bacteria</taxon>
        <taxon>Bacillati</taxon>
        <taxon>Cyanobacteriota</taxon>
        <taxon>Cyanophyceae</taxon>
        <taxon>Oscillatoriophycideae</taxon>
        <taxon>Oscillatoriales</taxon>
        <taxon>Microcoleaceae</taxon>
        <taxon>Microcoleus</taxon>
        <taxon>Microcoleus anatoxicus</taxon>
    </lineage>
</organism>
<evidence type="ECO:0000313" key="3">
    <source>
        <dbReference type="Proteomes" id="UP001384579"/>
    </source>
</evidence>
<gene>
    <name evidence="2" type="ORF">WMG39_18495</name>
</gene>
<accession>A0ABU8YR28</accession>
<dbReference type="EMBL" id="JBBLXS010000262">
    <property type="protein sequence ID" value="MEK0186824.1"/>
    <property type="molecule type" value="Genomic_DNA"/>
</dbReference>
<feature type="signal peptide" evidence="1">
    <location>
        <begin position="1"/>
        <end position="28"/>
    </location>
</feature>
<proteinExistence type="predicted"/>
<dbReference type="Proteomes" id="UP001384579">
    <property type="component" value="Unassembled WGS sequence"/>
</dbReference>
<name>A0ABU8YR28_9CYAN</name>
<comment type="caution">
    <text evidence="2">The sequence shown here is derived from an EMBL/GenBank/DDBJ whole genome shotgun (WGS) entry which is preliminary data.</text>
</comment>